<reference evidence="1" key="1">
    <citation type="submission" date="2021-01" db="EMBL/GenBank/DDBJ databases">
        <title>Description of Breznakiella homolactica.</title>
        <authorList>
            <person name="Song Y."/>
            <person name="Brune A."/>
        </authorList>
    </citation>
    <scope>NUCLEOTIDE SEQUENCE</scope>
    <source>
        <strain evidence="1">RmG30</strain>
    </source>
</reference>
<dbReference type="AlphaFoldDB" id="A0A7T8BBY9"/>
<dbReference type="KEGG" id="bhc:JFL75_08105"/>
<accession>A0A7T8BBY9</accession>
<evidence type="ECO:0000313" key="2">
    <source>
        <dbReference type="Proteomes" id="UP000595917"/>
    </source>
</evidence>
<keyword evidence="2" id="KW-1185">Reference proteome</keyword>
<protein>
    <submittedName>
        <fullName evidence="1">Uncharacterized protein</fullName>
    </submittedName>
</protein>
<name>A0A7T8BBY9_9SPIR</name>
<organism evidence="1 2">
    <name type="scientific">Breznakiella homolactica</name>
    <dbReference type="NCBI Taxonomy" id="2798577"/>
    <lineage>
        <taxon>Bacteria</taxon>
        <taxon>Pseudomonadati</taxon>
        <taxon>Spirochaetota</taxon>
        <taxon>Spirochaetia</taxon>
        <taxon>Spirochaetales</taxon>
        <taxon>Breznakiellaceae</taxon>
        <taxon>Breznakiella</taxon>
    </lineage>
</organism>
<sequence length="184" mass="21662">MKKYFLFIMVTVISTMVSAEIMDIPFLPEEFDVDILQYPHMLLIDNPESEQLDSYYTFTDKNNTYQIRYAFFKQQGSESDQQKLKIPYSFLVLPIIWNVAGYEEMGISNFNDSDVKAEFNGDFGSTVFIQNPTSDFGKEYRYIMINFYCKVNQGIVVQSLLFNDINFVTTEQFLEVFHSFKFQE</sequence>
<evidence type="ECO:0000313" key="1">
    <source>
        <dbReference type="EMBL" id="QQO10866.1"/>
    </source>
</evidence>
<dbReference type="EMBL" id="CP067089">
    <property type="protein sequence ID" value="QQO10866.1"/>
    <property type="molecule type" value="Genomic_DNA"/>
</dbReference>
<dbReference type="Proteomes" id="UP000595917">
    <property type="component" value="Chromosome"/>
</dbReference>
<gene>
    <name evidence="1" type="ORF">JFL75_08105</name>
</gene>
<proteinExistence type="predicted"/>
<dbReference type="RefSeq" id="WP_215628171.1">
    <property type="nucleotide sequence ID" value="NZ_CP067089.2"/>
</dbReference>